<name>A0A6J7GXQ4_9ZZZZ</name>
<feature type="compositionally biased region" description="Polar residues" evidence="1">
    <location>
        <begin position="8"/>
        <end position="29"/>
    </location>
</feature>
<feature type="compositionally biased region" description="Gly residues" evidence="1">
    <location>
        <begin position="169"/>
        <end position="179"/>
    </location>
</feature>
<reference evidence="2" key="1">
    <citation type="submission" date="2020-05" db="EMBL/GenBank/DDBJ databases">
        <authorList>
            <person name="Chiriac C."/>
            <person name="Salcher M."/>
            <person name="Ghai R."/>
            <person name="Kavagutti S V."/>
        </authorList>
    </citation>
    <scope>NUCLEOTIDE SEQUENCE</scope>
</reference>
<feature type="compositionally biased region" description="Low complexity" evidence="1">
    <location>
        <begin position="116"/>
        <end position="127"/>
    </location>
</feature>
<dbReference type="EMBL" id="CAFBMQ010000093">
    <property type="protein sequence ID" value="CAB4909073.1"/>
    <property type="molecule type" value="Genomic_DNA"/>
</dbReference>
<sequence>MASYRLPSWSTTVTETASGRSVRTAQPSPTWWVPSTPCGSCDQPSTTARTASPSTGSPATRVGSTGADDDAERVRRGDATPAGTTAAWSSAGAGSSPGAGSGAGSWAGSGSGAGAASGAAAGESAGASSASGLVDAGLRSAVRAGVSPPVPAWVPSSRGSGWETSAGSSSGGSGWGAEGADGLPGSAIGAGATTGVAVTPVPVTLGLSRSACSSSARKASVFSVTTRCRSSGSSGSCGWSWVVMGAPSCLRARGHG</sequence>
<gene>
    <name evidence="2" type="ORF">UFOPK3609_00740</name>
</gene>
<protein>
    <submittedName>
        <fullName evidence="2">Unannotated protein</fullName>
    </submittedName>
</protein>
<feature type="region of interest" description="Disordered" evidence="1">
    <location>
        <begin position="146"/>
        <end position="180"/>
    </location>
</feature>
<accession>A0A6J7GXQ4</accession>
<evidence type="ECO:0000313" key="2">
    <source>
        <dbReference type="EMBL" id="CAB4909073.1"/>
    </source>
</evidence>
<evidence type="ECO:0000256" key="1">
    <source>
        <dbReference type="SAM" id="MobiDB-lite"/>
    </source>
</evidence>
<feature type="compositionally biased region" description="Low complexity" evidence="1">
    <location>
        <begin position="44"/>
        <end position="61"/>
    </location>
</feature>
<proteinExistence type="predicted"/>
<feature type="compositionally biased region" description="Low complexity" evidence="1">
    <location>
        <begin position="79"/>
        <end position="94"/>
    </location>
</feature>
<feature type="compositionally biased region" description="Gly residues" evidence="1">
    <location>
        <begin position="95"/>
        <end position="115"/>
    </location>
</feature>
<feature type="compositionally biased region" description="Low complexity" evidence="1">
    <location>
        <begin position="153"/>
        <end position="168"/>
    </location>
</feature>
<organism evidence="2">
    <name type="scientific">freshwater metagenome</name>
    <dbReference type="NCBI Taxonomy" id="449393"/>
    <lineage>
        <taxon>unclassified sequences</taxon>
        <taxon>metagenomes</taxon>
        <taxon>ecological metagenomes</taxon>
    </lineage>
</organism>
<feature type="region of interest" description="Disordered" evidence="1">
    <location>
        <begin position="1"/>
        <end position="127"/>
    </location>
</feature>
<dbReference type="AlphaFoldDB" id="A0A6J7GXQ4"/>